<dbReference type="HOGENOM" id="CLU_2962523_0_0_1"/>
<evidence type="ECO:0000313" key="2">
    <source>
        <dbReference type="Proteomes" id="UP000007322"/>
    </source>
</evidence>
<gene>
    <name evidence="1" type="ORF">MYCTH_2307403</name>
</gene>
<dbReference type="VEuPathDB" id="FungiDB:MYCTH_2307403"/>
<reference evidence="1 2" key="1">
    <citation type="journal article" date="2011" name="Nat. Biotechnol.">
        <title>Comparative genomic analysis of the thermophilic biomass-degrading fungi Myceliophthora thermophila and Thielavia terrestris.</title>
        <authorList>
            <person name="Berka R.M."/>
            <person name="Grigoriev I.V."/>
            <person name="Otillar R."/>
            <person name="Salamov A."/>
            <person name="Grimwood J."/>
            <person name="Reid I."/>
            <person name="Ishmael N."/>
            <person name="John T."/>
            <person name="Darmond C."/>
            <person name="Moisan M.-C."/>
            <person name="Henrissat B."/>
            <person name="Coutinho P.M."/>
            <person name="Lombard V."/>
            <person name="Natvig D.O."/>
            <person name="Lindquist E."/>
            <person name="Schmutz J."/>
            <person name="Lucas S."/>
            <person name="Harris P."/>
            <person name="Powlowski J."/>
            <person name="Bellemare A."/>
            <person name="Taylor D."/>
            <person name="Butler G."/>
            <person name="de Vries R.P."/>
            <person name="Allijn I.E."/>
            <person name="van den Brink J."/>
            <person name="Ushinsky S."/>
            <person name="Storms R."/>
            <person name="Powell A.J."/>
            <person name="Paulsen I.T."/>
            <person name="Elbourne L.D.H."/>
            <person name="Baker S.E."/>
            <person name="Magnuson J."/>
            <person name="LaBoissiere S."/>
            <person name="Clutterbuck A.J."/>
            <person name="Martinez D."/>
            <person name="Wogulis M."/>
            <person name="de Leon A.L."/>
            <person name="Rey M.W."/>
            <person name="Tsang A."/>
        </authorList>
    </citation>
    <scope>NUCLEOTIDE SEQUENCE [LARGE SCALE GENOMIC DNA]</scope>
    <source>
        <strain evidence="2">ATCC 42464 / BCRC 31852 / DSM 1799</strain>
    </source>
</reference>
<dbReference type="InParanoid" id="G2QFP2"/>
<name>G2QFP2_THET4</name>
<dbReference type="AlphaFoldDB" id="G2QFP2"/>
<organism evidence="1 2">
    <name type="scientific">Thermothelomyces thermophilus (strain ATCC 42464 / BCRC 31852 / DSM 1799)</name>
    <name type="common">Sporotrichum thermophile</name>
    <dbReference type="NCBI Taxonomy" id="573729"/>
    <lineage>
        <taxon>Eukaryota</taxon>
        <taxon>Fungi</taxon>
        <taxon>Dikarya</taxon>
        <taxon>Ascomycota</taxon>
        <taxon>Pezizomycotina</taxon>
        <taxon>Sordariomycetes</taxon>
        <taxon>Sordariomycetidae</taxon>
        <taxon>Sordariales</taxon>
        <taxon>Chaetomiaceae</taxon>
        <taxon>Thermothelomyces</taxon>
    </lineage>
</organism>
<keyword evidence="2" id="KW-1185">Reference proteome</keyword>
<protein>
    <submittedName>
        <fullName evidence="1">Uncharacterized protein</fullName>
    </submittedName>
</protein>
<accession>G2QFP2</accession>
<dbReference type="RefSeq" id="XP_003664504.1">
    <property type="nucleotide sequence ID" value="XM_003664456.1"/>
</dbReference>
<dbReference type="Proteomes" id="UP000007322">
    <property type="component" value="Chromosome 4"/>
</dbReference>
<dbReference type="KEGG" id="mtm:MYCTH_2307403"/>
<dbReference type="EMBL" id="CP003005">
    <property type="protein sequence ID" value="AEO59259.1"/>
    <property type="molecule type" value="Genomic_DNA"/>
</dbReference>
<dbReference type="GeneID" id="11514525"/>
<proteinExistence type="predicted"/>
<sequence>MENLEHPHLIRSGQAIRVSIPQVRPDALSHHITLACSKRCPGTSRPCMARDIVGAREAP</sequence>
<evidence type="ECO:0000313" key="1">
    <source>
        <dbReference type="EMBL" id="AEO59259.1"/>
    </source>
</evidence>